<evidence type="ECO:0000313" key="8">
    <source>
        <dbReference type="Proteomes" id="UP000625711"/>
    </source>
</evidence>
<feature type="transmembrane region" description="Helical" evidence="6">
    <location>
        <begin position="49"/>
        <end position="68"/>
    </location>
</feature>
<keyword evidence="4 6" id="KW-1133">Transmembrane helix</keyword>
<keyword evidence="6" id="KW-0999">Mitochondrion inner membrane</keyword>
<keyword evidence="6" id="KW-0496">Mitochondrion</keyword>
<gene>
    <name evidence="7" type="ORF">GWI33_011261</name>
</gene>
<dbReference type="InterPro" id="IPR002994">
    <property type="entry name" value="Surf1/Shy1"/>
</dbReference>
<comment type="similarity">
    <text evidence="2 6">Belongs to the SURF1 family.</text>
</comment>
<dbReference type="OrthoDB" id="10040024at2759"/>
<dbReference type="PANTHER" id="PTHR23427:SF2">
    <property type="entry name" value="SURFEIT LOCUS PROTEIN 1"/>
    <property type="match status" value="1"/>
</dbReference>
<evidence type="ECO:0000256" key="5">
    <source>
        <dbReference type="ARBA" id="ARBA00023136"/>
    </source>
</evidence>
<name>A0A834MEV5_RHYFE</name>
<reference evidence="7" key="1">
    <citation type="submission" date="2020-08" db="EMBL/GenBank/DDBJ databases">
        <title>Genome sequencing and assembly of the red palm weevil Rhynchophorus ferrugineus.</title>
        <authorList>
            <person name="Dias G.B."/>
            <person name="Bergman C.M."/>
            <person name="Manee M."/>
        </authorList>
    </citation>
    <scope>NUCLEOTIDE SEQUENCE</scope>
    <source>
        <strain evidence="7">AA-2017</strain>
        <tissue evidence="7">Whole larva</tissue>
    </source>
</reference>
<comment type="caution">
    <text evidence="7">The sequence shown here is derived from an EMBL/GenBank/DDBJ whole genome shotgun (WGS) entry which is preliminary data.</text>
</comment>
<keyword evidence="8" id="KW-1185">Reference proteome</keyword>
<dbReference type="PROSITE" id="PS50895">
    <property type="entry name" value="SURF1"/>
    <property type="match status" value="1"/>
</dbReference>
<evidence type="ECO:0000256" key="6">
    <source>
        <dbReference type="RuleBase" id="RU363076"/>
    </source>
</evidence>
<proteinExistence type="inferred from homology"/>
<comment type="caution">
    <text evidence="6">Lacks conserved residue(s) required for the propagation of feature annotation.</text>
</comment>
<accession>A0A834MEV5</accession>
<dbReference type="GO" id="GO:0005743">
    <property type="term" value="C:mitochondrial inner membrane"/>
    <property type="evidence" value="ECO:0007669"/>
    <property type="project" value="UniProtKB-SubCell"/>
</dbReference>
<evidence type="ECO:0000256" key="2">
    <source>
        <dbReference type="ARBA" id="ARBA00007165"/>
    </source>
</evidence>
<dbReference type="PANTHER" id="PTHR23427">
    <property type="entry name" value="SURFEIT LOCUS PROTEIN"/>
    <property type="match status" value="1"/>
</dbReference>
<dbReference type="Pfam" id="PF02104">
    <property type="entry name" value="SURF1"/>
    <property type="match status" value="1"/>
</dbReference>
<protein>
    <recommendedName>
        <fullName evidence="6">SURF1-like protein</fullName>
    </recommendedName>
</protein>
<evidence type="ECO:0000256" key="3">
    <source>
        <dbReference type="ARBA" id="ARBA00022692"/>
    </source>
</evidence>
<organism evidence="7 8">
    <name type="scientific">Rhynchophorus ferrugineus</name>
    <name type="common">Red palm weevil</name>
    <name type="synonym">Curculio ferrugineus</name>
    <dbReference type="NCBI Taxonomy" id="354439"/>
    <lineage>
        <taxon>Eukaryota</taxon>
        <taxon>Metazoa</taxon>
        <taxon>Ecdysozoa</taxon>
        <taxon>Arthropoda</taxon>
        <taxon>Hexapoda</taxon>
        <taxon>Insecta</taxon>
        <taxon>Pterygota</taxon>
        <taxon>Neoptera</taxon>
        <taxon>Endopterygota</taxon>
        <taxon>Coleoptera</taxon>
        <taxon>Polyphaga</taxon>
        <taxon>Cucujiformia</taxon>
        <taxon>Curculionidae</taxon>
        <taxon>Dryophthorinae</taxon>
        <taxon>Rhynchophorus</taxon>
    </lineage>
</organism>
<comment type="function">
    <text evidence="6">Probably involved in the biogenesis of the COX complex.</text>
</comment>
<evidence type="ECO:0000313" key="7">
    <source>
        <dbReference type="EMBL" id="KAF7275789.1"/>
    </source>
</evidence>
<keyword evidence="5 6" id="KW-0472">Membrane</keyword>
<dbReference type="EMBL" id="JAACXV010009108">
    <property type="protein sequence ID" value="KAF7275789.1"/>
    <property type="molecule type" value="Genomic_DNA"/>
</dbReference>
<dbReference type="InterPro" id="IPR045214">
    <property type="entry name" value="Surf1/Surf4"/>
</dbReference>
<comment type="subcellular location">
    <subcellularLocation>
        <location evidence="1">Membrane</location>
    </subcellularLocation>
    <subcellularLocation>
        <location evidence="6">Mitochondrion inner membrane</location>
        <topology evidence="6">Multi-pass membrane protein</topology>
    </subcellularLocation>
</comment>
<evidence type="ECO:0000256" key="1">
    <source>
        <dbReference type="ARBA" id="ARBA00004370"/>
    </source>
</evidence>
<keyword evidence="3 6" id="KW-0812">Transmembrane</keyword>
<dbReference type="CDD" id="cd06662">
    <property type="entry name" value="SURF1"/>
    <property type="match status" value="1"/>
</dbReference>
<evidence type="ECO:0000256" key="4">
    <source>
        <dbReference type="ARBA" id="ARBA00022989"/>
    </source>
</evidence>
<dbReference type="AlphaFoldDB" id="A0A834MEV5"/>
<dbReference type="GO" id="GO:0033617">
    <property type="term" value="P:mitochondrial respiratory chain complex IV assembly"/>
    <property type="evidence" value="ECO:0007669"/>
    <property type="project" value="TreeGrafter"/>
</dbReference>
<sequence>MNRLIKLLRVNNNFPVKVNLRFLCFKNGLNQLPKPILKKPSRTNTIEPLGWFLLIIPASAFGLGVWQVQRKSWKENLIRELKEQANSNPVQLPEDLTEVDNLEYRPVHVRGKFLHDKEIYMGPRSLLVKGDASTQSALFSGNSTSQGYLVITPFKLEDREETILVNRGWIPSKKIDPKTRLGGQTDGVVDVIGVVRLNENRPVFTTKNQSSSKLFFYRDLPAMCSATGALPIYLDQTGDFNTPEGPIGGQTRIALRNEHLSYILTWFSLSGATGYMWYKKFLSRSR</sequence>
<dbReference type="Proteomes" id="UP000625711">
    <property type="component" value="Unassembled WGS sequence"/>
</dbReference>